<reference evidence="9 10" key="1">
    <citation type="journal article" date="2012" name="J. Bacteriol.">
        <title>Genome sequence of proteorhodopsin-containing sea ice bacterium Glaciecola punicea ACAM 611T.</title>
        <authorList>
            <person name="Qin Q.-L."/>
            <person name="Xie B.-B."/>
            <person name="Shu Y.-L."/>
            <person name="Rong J.-C."/>
            <person name="Zhao D.-L."/>
            <person name="Zhang X.-Y."/>
            <person name="Chen X.-L."/>
            <person name="Zhou B.-C."/>
            <person name="Zhanga Y.-Z."/>
        </authorList>
    </citation>
    <scope>NUCLEOTIDE SEQUENCE [LARGE SCALE GENOMIC DNA]</scope>
    <source>
        <strain evidence="9 10">ACAM 611</strain>
    </source>
</reference>
<comment type="subcellular location">
    <subcellularLocation>
        <location evidence="1">Cell membrane</location>
        <topology evidence="1">Multi-pass membrane protein</topology>
    </subcellularLocation>
</comment>
<evidence type="ECO:0000256" key="4">
    <source>
        <dbReference type="ARBA" id="ARBA00022692"/>
    </source>
</evidence>
<evidence type="ECO:0000256" key="1">
    <source>
        <dbReference type="ARBA" id="ARBA00004651"/>
    </source>
</evidence>
<accession>H5TBQ4</accession>
<evidence type="ECO:0000259" key="8">
    <source>
        <dbReference type="Pfam" id="PF03458"/>
    </source>
</evidence>
<dbReference type="InterPro" id="IPR005115">
    <property type="entry name" value="Gly_transporter"/>
</dbReference>
<feature type="transmembrane region" description="Helical" evidence="7">
    <location>
        <begin position="60"/>
        <end position="79"/>
    </location>
</feature>
<evidence type="ECO:0000256" key="7">
    <source>
        <dbReference type="SAM" id="Phobius"/>
    </source>
</evidence>
<dbReference type="GO" id="GO:0005886">
    <property type="term" value="C:plasma membrane"/>
    <property type="evidence" value="ECO:0007669"/>
    <property type="project" value="UniProtKB-SubCell"/>
</dbReference>
<dbReference type="EMBL" id="BAET01000014">
    <property type="protein sequence ID" value="GAB55731.1"/>
    <property type="molecule type" value="Genomic_DNA"/>
</dbReference>
<keyword evidence="5 7" id="KW-1133">Transmembrane helix</keyword>
<reference evidence="9 10" key="2">
    <citation type="journal article" date="2017" name="Antonie Van Leeuwenhoek">
        <title>Rhizobium rhizosphaerae sp. nov., a novel species isolated from rice rhizosphere.</title>
        <authorList>
            <person name="Zhao J.J."/>
            <person name="Zhang J."/>
            <person name="Zhang R.J."/>
            <person name="Zhang C.W."/>
            <person name="Yin H.Q."/>
            <person name="Zhang X.X."/>
        </authorList>
    </citation>
    <scope>NUCLEOTIDE SEQUENCE [LARGE SCALE GENOMIC DNA]</scope>
    <source>
        <strain evidence="9 10">ACAM 611</strain>
    </source>
</reference>
<keyword evidence="4 7" id="KW-0812">Transmembrane</keyword>
<keyword evidence="3" id="KW-1003">Cell membrane</keyword>
<evidence type="ECO:0000313" key="10">
    <source>
        <dbReference type="Proteomes" id="UP000053586"/>
    </source>
</evidence>
<dbReference type="AlphaFoldDB" id="H5TBQ4"/>
<evidence type="ECO:0000256" key="2">
    <source>
        <dbReference type="ARBA" id="ARBA00008193"/>
    </source>
</evidence>
<dbReference type="eggNOG" id="COG2860">
    <property type="taxonomic scope" value="Bacteria"/>
</dbReference>
<feature type="domain" description="Glycine transporter" evidence="8">
    <location>
        <begin position="7"/>
        <end position="79"/>
    </location>
</feature>
<keyword evidence="6 7" id="KW-0472">Membrane</keyword>
<comment type="caution">
    <text evidence="9">The sequence shown here is derived from an EMBL/GenBank/DDBJ whole genome shotgun (WGS) entry which is preliminary data.</text>
</comment>
<comment type="similarity">
    <text evidence="2">Belongs to the UPF0126 family.</text>
</comment>
<dbReference type="RefSeq" id="WP_006005094.1">
    <property type="nucleotide sequence ID" value="NZ_BAET01000014.1"/>
</dbReference>
<dbReference type="PANTHER" id="PTHR30506">
    <property type="entry name" value="INNER MEMBRANE PROTEIN"/>
    <property type="match status" value="1"/>
</dbReference>
<feature type="transmembrane region" description="Helical" evidence="7">
    <location>
        <begin position="6"/>
        <end position="24"/>
    </location>
</feature>
<evidence type="ECO:0000256" key="5">
    <source>
        <dbReference type="ARBA" id="ARBA00022989"/>
    </source>
</evidence>
<name>H5TBQ4_9ALTE</name>
<evidence type="ECO:0000256" key="6">
    <source>
        <dbReference type="ARBA" id="ARBA00023136"/>
    </source>
</evidence>
<dbReference type="OrthoDB" id="9791874at2"/>
<feature type="transmembrane region" description="Helical" evidence="7">
    <location>
        <begin position="31"/>
        <end position="48"/>
    </location>
</feature>
<feature type="transmembrane region" description="Helical" evidence="7">
    <location>
        <begin position="116"/>
        <end position="137"/>
    </location>
</feature>
<evidence type="ECO:0000313" key="9">
    <source>
        <dbReference type="EMBL" id="GAB55731.1"/>
    </source>
</evidence>
<dbReference type="Pfam" id="PF03458">
    <property type="entry name" value="Gly_transporter"/>
    <property type="match status" value="2"/>
</dbReference>
<dbReference type="PANTHER" id="PTHR30506:SF3">
    <property type="entry name" value="UPF0126 INNER MEMBRANE PROTEIN YADS-RELATED"/>
    <property type="match status" value="1"/>
</dbReference>
<evidence type="ECO:0000256" key="3">
    <source>
        <dbReference type="ARBA" id="ARBA00022475"/>
    </source>
</evidence>
<keyword evidence="10" id="KW-1185">Reference proteome</keyword>
<feature type="domain" description="Glycine transporter" evidence="8">
    <location>
        <begin position="91"/>
        <end position="165"/>
    </location>
</feature>
<protein>
    <recommendedName>
        <fullName evidence="8">Glycine transporter domain-containing protein</fullName>
    </recommendedName>
</protein>
<dbReference type="Proteomes" id="UP000053586">
    <property type="component" value="Unassembled WGS sequence"/>
</dbReference>
<gene>
    <name evidence="9" type="ORF">GPUN_1614</name>
</gene>
<dbReference type="STRING" id="56804.BAE46_09645"/>
<sequence>MLTLLFITNIAATIAFAISGALVAARHRLDWVGFVFMACITGIGGGTLRDTILDVPVFWINDYHTIIVCSVSAIVTYFATQHISKRSKALLWADALGMALFTALGAQKAMALGMNIPVSIIMGVFSACLGGIIRDVIVNDVPVVFRREIYITASLLGASTYCVLHTYTPVAEGIALIMGGTVAFVIRALAITRNLSMPAHEGLQ</sequence>
<feature type="transmembrane region" description="Helical" evidence="7">
    <location>
        <begin position="173"/>
        <end position="190"/>
    </location>
</feature>
<organism evidence="9 10">
    <name type="scientific">Glaciecola punicea ACAM 611</name>
    <dbReference type="NCBI Taxonomy" id="1121923"/>
    <lineage>
        <taxon>Bacteria</taxon>
        <taxon>Pseudomonadati</taxon>
        <taxon>Pseudomonadota</taxon>
        <taxon>Gammaproteobacteria</taxon>
        <taxon>Alteromonadales</taxon>
        <taxon>Alteromonadaceae</taxon>
        <taxon>Glaciecola</taxon>
    </lineage>
</organism>
<proteinExistence type="inferred from homology"/>